<dbReference type="InterPro" id="IPR011053">
    <property type="entry name" value="Single_hybrid_motif"/>
</dbReference>
<dbReference type="AlphaFoldDB" id="A0A974PTK2"/>
<keyword evidence="9" id="KW-1185">Reference proteome</keyword>
<dbReference type="EC" id="2.3.1.-" evidence="4"/>
<dbReference type="PROSITE" id="PS51826">
    <property type="entry name" value="PSBD"/>
    <property type="match status" value="1"/>
</dbReference>
<dbReference type="InterPro" id="IPR000089">
    <property type="entry name" value="Biotin_lipoyl"/>
</dbReference>
<dbReference type="CDD" id="cd06849">
    <property type="entry name" value="lipoyl_domain"/>
    <property type="match status" value="1"/>
</dbReference>
<dbReference type="PANTHER" id="PTHR23151">
    <property type="entry name" value="DIHYDROLIPOAMIDE ACETYL/SUCCINYL-TRANSFERASE-RELATED"/>
    <property type="match status" value="1"/>
</dbReference>
<dbReference type="Pfam" id="PF00364">
    <property type="entry name" value="Biotin_lipoyl"/>
    <property type="match status" value="1"/>
</dbReference>
<dbReference type="PANTHER" id="PTHR23151:SF90">
    <property type="entry name" value="DIHYDROLIPOYLLYSINE-RESIDUE ACETYLTRANSFERASE COMPONENT OF PYRUVATE DEHYDROGENASE COMPLEX, MITOCHONDRIAL-RELATED"/>
    <property type="match status" value="1"/>
</dbReference>
<dbReference type="KEGG" id="xdi:EZH22_14220"/>
<dbReference type="InterPro" id="IPR023213">
    <property type="entry name" value="CAT-like_dom_sf"/>
</dbReference>
<accession>A0A974PTK2</accession>
<keyword evidence="4" id="KW-0808">Transferase</keyword>
<dbReference type="InterPro" id="IPR036625">
    <property type="entry name" value="E3-bd_dom_sf"/>
</dbReference>
<feature type="domain" description="Lipoyl-binding" evidence="6">
    <location>
        <begin position="2"/>
        <end position="77"/>
    </location>
</feature>
<evidence type="ECO:0000256" key="1">
    <source>
        <dbReference type="ARBA" id="ARBA00001938"/>
    </source>
</evidence>
<protein>
    <recommendedName>
        <fullName evidence="4">Dihydrolipoamide acetyltransferase component of pyruvate dehydrogenase complex</fullName>
        <ecNumber evidence="4">2.3.1.-</ecNumber>
    </recommendedName>
</protein>
<dbReference type="Gene3D" id="4.10.320.10">
    <property type="entry name" value="E3-binding domain"/>
    <property type="match status" value="1"/>
</dbReference>
<evidence type="ECO:0000256" key="4">
    <source>
        <dbReference type="RuleBase" id="RU003423"/>
    </source>
</evidence>
<dbReference type="Pfam" id="PF02817">
    <property type="entry name" value="E3_binding"/>
    <property type="match status" value="1"/>
</dbReference>
<dbReference type="Pfam" id="PF00198">
    <property type="entry name" value="2-oxoacid_dh"/>
    <property type="match status" value="1"/>
</dbReference>
<dbReference type="InterPro" id="IPR004167">
    <property type="entry name" value="PSBD"/>
</dbReference>
<evidence type="ECO:0000259" key="6">
    <source>
        <dbReference type="PROSITE" id="PS50968"/>
    </source>
</evidence>
<dbReference type="InterPro" id="IPR001078">
    <property type="entry name" value="2-oxoacid_DH_actylTfrase"/>
</dbReference>
<dbReference type="PROSITE" id="PS00189">
    <property type="entry name" value="LIPOYL"/>
    <property type="match status" value="1"/>
</dbReference>
<feature type="domain" description="Peripheral subunit-binding (PSBD)" evidence="7">
    <location>
        <begin position="116"/>
        <end position="153"/>
    </location>
</feature>
<feature type="region of interest" description="Disordered" evidence="5">
    <location>
        <begin position="78"/>
        <end position="112"/>
    </location>
</feature>
<dbReference type="SUPFAM" id="SSF51230">
    <property type="entry name" value="Single hybrid motif"/>
    <property type="match status" value="1"/>
</dbReference>
<evidence type="ECO:0000256" key="3">
    <source>
        <dbReference type="ARBA" id="ARBA00022823"/>
    </source>
</evidence>
<sequence length="406" mass="41893">MTSAIVMPKLGLTMTEGLLASWRVGPGDDVQTGDVLFVVETEKIATEVAAQGPGRVERIVVSAGDVVPVGAVVATWTGEGGADQPLPEAGPAPSTDTPAAGPVDREVAPQGGGRIIATPLARRIAREGGIELSLLSGSGPRGRIKAADVTAALGRRGQVAAPAAPQTVNAAAPTSMPPGGKRRPASAIEKVVARRLTAAKQEIPHFYVLAEADVTRLLSLREELNTAPDAPRISLTHFVVAAVGRALARMPEMNVVWTEDCVEELHATDVGVAVDTPRGLLVPMVRNVAALSIDATARTMSAAVEKTREGRLAAEDLAGGAISVSNVGMFGASHLVPIINPGQSSILGVAAVKPVFRPDASGAPALRQEAGLVLSCDHRVLDGVKAARFLDLVTKLLQQPLALLRA</sequence>
<proteinExistence type="inferred from homology"/>
<feature type="compositionally biased region" description="Low complexity" evidence="5">
    <location>
        <begin position="163"/>
        <end position="174"/>
    </location>
</feature>
<comment type="similarity">
    <text evidence="2 4">Belongs to the 2-oxoacid dehydrogenase family.</text>
</comment>
<dbReference type="GO" id="GO:0045254">
    <property type="term" value="C:pyruvate dehydrogenase complex"/>
    <property type="evidence" value="ECO:0007669"/>
    <property type="project" value="InterPro"/>
</dbReference>
<dbReference type="Gene3D" id="3.30.559.10">
    <property type="entry name" value="Chloramphenicol acetyltransferase-like domain"/>
    <property type="match status" value="1"/>
</dbReference>
<dbReference type="RefSeq" id="WP_203196225.1">
    <property type="nucleotide sequence ID" value="NZ_CP063362.1"/>
</dbReference>
<dbReference type="Gene3D" id="2.40.50.100">
    <property type="match status" value="1"/>
</dbReference>
<name>A0A974PTK2_9HYPH</name>
<evidence type="ECO:0000256" key="5">
    <source>
        <dbReference type="SAM" id="MobiDB-lite"/>
    </source>
</evidence>
<evidence type="ECO:0000256" key="2">
    <source>
        <dbReference type="ARBA" id="ARBA00007317"/>
    </source>
</evidence>
<dbReference type="SUPFAM" id="SSF52777">
    <property type="entry name" value="CoA-dependent acyltransferases"/>
    <property type="match status" value="1"/>
</dbReference>
<keyword evidence="4" id="KW-0012">Acyltransferase</keyword>
<dbReference type="SUPFAM" id="SSF47005">
    <property type="entry name" value="Peripheral subunit-binding domain of 2-oxo acid dehydrogenase complex"/>
    <property type="match status" value="1"/>
</dbReference>
<dbReference type="GO" id="GO:0016746">
    <property type="term" value="F:acyltransferase activity"/>
    <property type="evidence" value="ECO:0007669"/>
    <property type="project" value="UniProtKB-KW"/>
</dbReference>
<dbReference type="InterPro" id="IPR003016">
    <property type="entry name" value="2-oxoA_DH_lipoyl-BS"/>
</dbReference>
<evidence type="ECO:0000313" key="8">
    <source>
        <dbReference type="EMBL" id="QRG09301.1"/>
    </source>
</evidence>
<gene>
    <name evidence="8" type="ORF">EZH22_14220</name>
</gene>
<feature type="region of interest" description="Disordered" evidence="5">
    <location>
        <begin position="163"/>
        <end position="184"/>
    </location>
</feature>
<reference evidence="8 9" key="1">
    <citation type="submission" date="2020-10" db="EMBL/GenBank/DDBJ databases">
        <title>Degradation of 1,4-Dioxane by Xanthobacter sp. YN2, via a Novel Group-2 Soluble Di-Iron Monooxygenase.</title>
        <authorList>
            <person name="Ma F."/>
            <person name="Wang Y."/>
            <person name="Yang J."/>
            <person name="Guo H."/>
            <person name="Su D."/>
            <person name="Yu L."/>
        </authorList>
    </citation>
    <scope>NUCLEOTIDE SEQUENCE [LARGE SCALE GENOMIC DNA]</scope>
    <source>
        <strain evidence="8 9">YN2</strain>
    </source>
</reference>
<dbReference type="EMBL" id="CP063362">
    <property type="protein sequence ID" value="QRG09301.1"/>
    <property type="molecule type" value="Genomic_DNA"/>
</dbReference>
<dbReference type="GO" id="GO:0006086">
    <property type="term" value="P:pyruvate decarboxylation to acetyl-CoA"/>
    <property type="evidence" value="ECO:0007669"/>
    <property type="project" value="InterPro"/>
</dbReference>
<keyword evidence="3 4" id="KW-0450">Lipoyl</keyword>
<evidence type="ECO:0000259" key="7">
    <source>
        <dbReference type="PROSITE" id="PS51826"/>
    </source>
</evidence>
<organism evidence="8 9">
    <name type="scientific">Xanthobacter dioxanivorans</name>
    <dbReference type="NCBI Taxonomy" id="2528964"/>
    <lineage>
        <taxon>Bacteria</taxon>
        <taxon>Pseudomonadati</taxon>
        <taxon>Pseudomonadota</taxon>
        <taxon>Alphaproteobacteria</taxon>
        <taxon>Hyphomicrobiales</taxon>
        <taxon>Xanthobacteraceae</taxon>
        <taxon>Xanthobacter</taxon>
    </lineage>
</organism>
<evidence type="ECO:0000313" key="9">
    <source>
        <dbReference type="Proteomes" id="UP000596427"/>
    </source>
</evidence>
<dbReference type="PROSITE" id="PS50968">
    <property type="entry name" value="BIOTINYL_LIPOYL"/>
    <property type="match status" value="1"/>
</dbReference>
<dbReference type="InterPro" id="IPR045257">
    <property type="entry name" value="E2/Pdx1"/>
</dbReference>
<dbReference type="Proteomes" id="UP000596427">
    <property type="component" value="Chromosome"/>
</dbReference>
<comment type="cofactor">
    <cofactor evidence="1 4">
        <name>(R)-lipoate</name>
        <dbReference type="ChEBI" id="CHEBI:83088"/>
    </cofactor>
</comment>